<accession>A0A3A1TYN2</accession>
<evidence type="ECO:0000256" key="1">
    <source>
        <dbReference type="SAM" id="Phobius"/>
    </source>
</evidence>
<dbReference type="AlphaFoldDB" id="A0A3A1TYN2"/>
<evidence type="ECO:0000313" key="3">
    <source>
        <dbReference type="Proteomes" id="UP000265742"/>
    </source>
</evidence>
<protein>
    <submittedName>
        <fullName evidence="2">Uncharacterized protein</fullName>
    </submittedName>
</protein>
<proteinExistence type="predicted"/>
<gene>
    <name evidence="2" type="ORF">D1781_14985</name>
</gene>
<feature type="transmembrane region" description="Helical" evidence="1">
    <location>
        <begin position="56"/>
        <end position="76"/>
    </location>
</feature>
<keyword evidence="1" id="KW-1133">Transmembrane helix</keyword>
<comment type="caution">
    <text evidence="2">The sequence shown here is derived from an EMBL/GenBank/DDBJ whole genome shotgun (WGS) entry which is preliminary data.</text>
</comment>
<dbReference type="EMBL" id="QXTG01000002">
    <property type="protein sequence ID" value="RIX28698.1"/>
    <property type="molecule type" value="Genomic_DNA"/>
</dbReference>
<dbReference type="RefSeq" id="WP_119483007.1">
    <property type="nucleotide sequence ID" value="NZ_QXTG01000002.1"/>
</dbReference>
<dbReference type="Proteomes" id="UP000265742">
    <property type="component" value="Unassembled WGS sequence"/>
</dbReference>
<evidence type="ECO:0000313" key="2">
    <source>
        <dbReference type="EMBL" id="RIX28698.1"/>
    </source>
</evidence>
<organism evidence="2 3">
    <name type="scientific">Amnibacterium setariae</name>
    <dbReference type="NCBI Taxonomy" id="2306585"/>
    <lineage>
        <taxon>Bacteria</taxon>
        <taxon>Bacillati</taxon>
        <taxon>Actinomycetota</taxon>
        <taxon>Actinomycetes</taxon>
        <taxon>Micrococcales</taxon>
        <taxon>Microbacteriaceae</taxon>
        <taxon>Amnibacterium</taxon>
    </lineage>
</organism>
<keyword evidence="1" id="KW-0812">Transmembrane</keyword>
<sequence length="114" mass="11769">MSAVVPVRRGRLAPRVLVAALFLLAFGWQAFGAISNLLAWIGLATAAGGQLTATAWILLVGGIAIPVVGWIAALVVGRRRALLPLALLLLLALCVSEALSLSQYALFLGVIGAL</sequence>
<keyword evidence="3" id="KW-1185">Reference proteome</keyword>
<feature type="transmembrane region" description="Helical" evidence="1">
    <location>
        <begin position="88"/>
        <end position="111"/>
    </location>
</feature>
<name>A0A3A1TYN2_9MICO</name>
<keyword evidence="1" id="KW-0472">Membrane</keyword>
<reference evidence="3" key="1">
    <citation type="submission" date="2018-09" db="EMBL/GenBank/DDBJ databases">
        <authorList>
            <person name="Kim I."/>
        </authorList>
    </citation>
    <scope>NUCLEOTIDE SEQUENCE [LARGE SCALE GENOMIC DNA]</scope>
    <source>
        <strain evidence="3">DD4a</strain>
    </source>
</reference>